<feature type="region of interest" description="Disordered" evidence="1">
    <location>
        <begin position="294"/>
        <end position="327"/>
    </location>
</feature>
<protein>
    <submittedName>
        <fullName evidence="4">GDSL-type esterase/lipase family protein</fullName>
    </submittedName>
</protein>
<dbReference type="Pfam" id="PF13472">
    <property type="entry name" value="Lipase_GDSL_2"/>
    <property type="match status" value="1"/>
</dbReference>
<dbReference type="RefSeq" id="WP_353064637.1">
    <property type="nucleotide sequence ID" value="NZ_CP132942.1"/>
</dbReference>
<reference evidence="4" key="1">
    <citation type="submission" date="2023-08" db="EMBL/GenBank/DDBJ databases">
        <authorList>
            <person name="Messyasz A."/>
            <person name="Mannisto M.K."/>
            <person name="Kerkhof L.J."/>
            <person name="Haggblom M."/>
        </authorList>
    </citation>
    <scope>NUCLEOTIDE SEQUENCE</scope>
    <source>
        <strain evidence="4">X5P6</strain>
    </source>
</reference>
<feature type="signal peptide" evidence="2">
    <location>
        <begin position="1"/>
        <end position="33"/>
    </location>
</feature>
<proteinExistence type="predicted"/>
<dbReference type="InterPro" id="IPR013830">
    <property type="entry name" value="SGNH_hydro"/>
</dbReference>
<evidence type="ECO:0000256" key="1">
    <source>
        <dbReference type="SAM" id="MobiDB-lite"/>
    </source>
</evidence>
<accession>A0AAU7ZS92</accession>
<feature type="chain" id="PRO_5043941615" evidence="2">
    <location>
        <begin position="34"/>
        <end position="1536"/>
    </location>
</feature>
<dbReference type="Gene3D" id="2.60.120.200">
    <property type="match status" value="1"/>
</dbReference>
<dbReference type="InterPro" id="IPR036514">
    <property type="entry name" value="SGNH_hydro_sf"/>
</dbReference>
<gene>
    <name evidence="4" type="ORF">RBB77_02575</name>
</gene>
<dbReference type="KEGG" id="tpsc:RBB77_02575"/>
<reference evidence="4" key="2">
    <citation type="journal article" date="2024" name="Environ. Microbiol.">
        <title>Genome analysis and description of Tunturibacter gen. nov. expands the diversity of Terriglobia in tundra soils.</title>
        <authorList>
            <person name="Messyasz A."/>
            <person name="Mannisto M.K."/>
            <person name="Kerkhof L.J."/>
            <person name="Haggblom M.M."/>
        </authorList>
    </citation>
    <scope>NUCLEOTIDE SEQUENCE</scope>
    <source>
        <strain evidence="4">X5P6</strain>
    </source>
</reference>
<dbReference type="PANTHER" id="PTHR43784:SF2">
    <property type="entry name" value="GDSL-LIKE LIPASE_ACYLHYDROLASE, PUTATIVE (AFU_ORTHOLOGUE AFUA_2G00820)-RELATED"/>
    <property type="match status" value="1"/>
</dbReference>
<dbReference type="PANTHER" id="PTHR43784">
    <property type="entry name" value="GDSL-LIKE LIPASE/ACYLHYDROLASE, PUTATIVE (AFU_ORTHOLOGUE AFUA_2G00820)-RELATED"/>
    <property type="match status" value="1"/>
</dbReference>
<evidence type="ECO:0000313" key="4">
    <source>
        <dbReference type="EMBL" id="XCB33792.1"/>
    </source>
</evidence>
<evidence type="ECO:0000256" key="2">
    <source>
        <dbReference type="SAM" id="SignalP"/>
    </source>
</evidence>
<keyword evidence="2" id="KW-0732">Signal</keyword>
<dbReference type="InterPro" id="IPR053140">
    <property type="entry name" value="GDSL_Rv0518-like"/>
</dbReference>
<dbReference type="GO" id="GO:0016788">
    <property type="term" value="F:hydrolase activity, acting on ester bonds"/>
    <property type="evidence" value="ECO:0007669"/>
    <property type="project" value="UniProtKB-ARBA"/>
</dbReference>
<feature type="domain" description="SGNH hydrolase-type esterase" evidence="3">
    <location>
        <begin position="1248"/>
        <end position="1419"/>
    </location>
</feature>
<feature type="compositionally biased region" description="Basic and acidic residues" evidence="1">
    <location>
        <begin position="300"/>
        <end position="312"/>
    </location>
</feature>
<dbReference type="SUPFAM" id="SSF52266">
    <property type="entry name" value="SGNH hydrolase"/>
    <property type="match status" value="1"/>
</dbReference>
<dbReference type="EMBL" id="CP132942">
    <property type="protein sequence ID" value="XCB33792.1"/>
    <property type="molecule type" value="Genomic_DNA"/>
</dbReference>
<sequence>MHWKPKGWTLIGMLLLAIPGAMTVMKVAAAAQATTPSTIDTTQVTDTVYRGDGTLANGSVIVSWQAFTAASGQSVPSGSTSATITNGALSLALVPNAGSTPIGTYYTAVYHLDDGSVSREFWVVPVSLAPVQVSTIKSTVLPTSVAMQTVSKNYVDTAIAAAVTGHPLDSSNPFVEKAGDTMTGPLVLPADPTTPNQAADKHYVDVNIAGAAAGLGQKVSTLPAATQVVVQPVGTQLQVNNLNGDEYASQYVSGLGGNGIANAVTSPDCASGCDVKVEHSYPVGESYVATTLNSGAGGTHIEDERNGQRRDTYMNPTTSEAGGADAGQVIDVTSTRSSQAEVAAGGSSDPTSFGLQIRHQGLTGGSNLFPETIGSVPYFKTNYNAVSITGTYNTMGQHILNAGEIDCYGVGDCLIGSQFINSSGGFRDEADEGAHPFDIQVQEDFNVFQGVCSAGCSPGSTVVMAGSQLASGTQGEGRFLIDKNPAKTITNGAITGGTGQVNSGPGEGATFSGTNFPVSVFLATAAIIPSQANNAAPGPVTIAIATTGVTVGFATNTAAVSSPNGVACITDSPSSPGPTNYEMANYSVVDGTHLRLTLNKPHEAGATIAFGGLCGYGLEQTVDTVGVIRQLFPVVGSFSTTGLYYAGGLASLAGVQQNNSAFLNVTMQIAAIARNSGVVTVTTAGSLPVDVNGLSMNISGVADQSYNGSFTVTTTGSNTLTFAQAGANSTSTGGTVSKLTGGYVLYPMAEVLGVFDTATKSVDGQLTLAPNTVQWAVNDPIEEPHYYQQRVGADLSFVGQTTPRPTVAQTAGVEFEGNAGPGLSGWTVINAVPASSYLGNGGTHTAPGFAYVAQGIWQRTMDVQAGEQSVFSVHCNSHGCGRWNSGYDLFELDSSSSVDTISFQPTTSTLQMNLRGTSYQFSPQGFTAGTINAGTVNATTLNGTVGAAQLPLFGASGTAHARGAVPDPGTTAGTTRYLREDGTWSVPAGTSGSGGQSIGTGLSGGAAPIAGATADYNFLQGSGTVLTDNSGNGNNGTLGTGTNAPTWLANGLGFTVPQNVTLPAALNSTRTFYLAFYASGPAVLNANNVGNTIPQLVTSSLGGNGLNLFLTDFEGVNGTMLPSSEAGGSVRTQSTVAISGFNVLTYTLGAGNGDVDHIYLNGTELPYGGQQSSAGFQTSGNLLLGASNTDFLNGSGFVGTFYRAVFKAGEDTPAQVQATYLQIMADMNSRPVITTPQQIPQGIPQLFAVGDSITAGLGLVSSQAWPELLSLTNQPAYNIVDAGIPGISARALAAAEPNRIAPMCTATQGPSIAILFAGTNDVGAYNMSPTLAVSSIANFSSKMKKAGCLVFVGTMLSRGPIDLQKDAFDALLLSSAEALGVDGVVDFAANPLLGADNASSNTTYFQADQIHPTAAGQQLLANAVSNTLNYHFGYNRLNPHVVSATSYAMQAGDGYVTAAPTANQTLTLPDCIGQSGAVYTVTNLQSAFTVGVIAGSSSELINGLAASTVVPVPAHGSLTLRDVPNPKTVSGCHWEM</sequence>
<organism evidence="4">
    <name type="scientific">Tunturiibacter psychrotolerans</name>
    <dbReference type="NCBI Taxonomy" id="3069686"/>
    <lineage>
        <taxon>Bacteria</taxon>
        <taxon>Pseudomonadati</taxon>
        <taxon>Acidobacteriota</taxon>
        <taxon>Terriglobia</taxon>
        <taxon>Terriglobales</taxon>
        <taxon>Acidobacteriaceae</taxon>
        <taxon>Tunturiibacter</taxon>
    </lineage>
</organism>
<dbReference type="Gene3D" id="3.40.50.1110">
    <property type="entry name" value="SGNH hydrolase"/>
    <property type="match status" value="1"/>
</dbReference>
<name>A0AAU7ZS92_9BACT</name>
<evidence type="ECO:0000259" key="3">
    <source>
        <dbReference type="Pfam" id="PF13472"/>
    </source>
</evidence>